<dbReference type="GO" id="GO:0030248">
    <property type="term" value="F:cellulose binding"/>
    <property type="evidence" value="ECO:0007669"/>
    <property type="project" value="UniProtKB-UniRule"/>
</dbReference>
<comment type="cofactor">
    <cofactor evidence="1">
        <name>Cu(2+)</name>
        <dbReference type="ChEBI" id="CHEBI:29036"/>
    </cofactor>
</comment>
<comment type="catalytic activity">
    <reaction evidence="5">
        <text>[(1-&gt;4)-beta-D-glucosyl]n+m + reduced acceptor + O2 = 4-dehydro-beta-D-glucosyl-[(1-&gt;4)-beta-D-glucosyl]n-1 + [(1-&gt;4)-beta-D-glucosyl]m + acceptor + H2O.</text>
        <dbReference type="EC" id="1.14.99.56"/>
    </reaction>
</comment>
<dbReference type="EMBL" id="KB908504">
    <property type="protein sequence ID" value="EOA89611.1"/>
    <property type="molecule type" value="Genomic_DNA"/>
</dbReference>
<dbReference type="RefSeq" id="XP_008022590.1">
    <property type="nucleotide sequence ID" value="XM_008024399.1"/>
</dbReference>
<reference evidence="8 9" key="1">
    <citation type="journal article" date="2012" name="PLoS Pathog.">
        <title>Diverse lifestyles and strategies of plant pathogenesis encoded in the genomes of eighteen Dothideomycetes fungi.</title>
        <authorList>
            <person name="Ohm R.A."/>
            <person name="Feau N."/>
            <person name="Henrissat B."/>
            <person name="Schoch C.L."/>
            <person name="Horwitz B.A."/>
            <person name="Barry K.W."/>
            <person name="Condon B.J."/>
            <person name="Copeland A.C."/>
            <person name="Dhillon B."/>
            <person name="Glaser F."/>
            <person name="Hesse C.N."/>
            <person name="Kosti I."/>
            <person name="LaButti K."/>
            <person name="Lindquist E.A."/>
            <person name="Lucas S."/>
            <person name="Salamov A.A."/>
            <person name="Bradshaw R.E."/>
            <person name="Ciuffetti L."/>
            <person name="Hamelin R.C."/>
            <person name="Kema G.H.J."/>
            <person name="Lawrence C."/>
            <person name="Scott J.A."/>
            <person name="Spatafora J.W."/>
            <person name="Turgeon B.G."/>
            <person name="de Wit P.J.G.M."/>
            <person name="Zhong S."/>
            <person name="Goodwin S.B."/>
            <person name="Grigoriev I.V."/>
        </authorList>
    </citation>
    <scope>NUCLEOTIDE SEQUENCE [LARGE SCALE GENOMIC DNA]</scope>
    <source>
        <strain evidence="9">28A</strain>
    </source>
</reference>
<dbReference type="Gene3D" id="2.70.50.70">
    <property type="match status" value="1"/>
</dbReference>
<dbReference type="InterPro" id="IPR049892">
    <property type="entry name" value="AA9"/>
</dbReference>
<evidence type="ECO:0000256" key="4">
    <source>
        <dbReference type="ARBA" id="ARBA00023157"/>
    </source>
</evidence>
<dbReference type="CDD" id="cd21175">
    <property type="entry name" value="LPMO_AA9"/>
    <property type="match status" value="1"/>
</dbReference>
<keyword evidence="5" id="KW-0624">Polysaccharide degradation</keyword>
<keyword evidence="5" id="KW-0136">Cellulose degradation</keyword>
<dbReference type="Proteomes" id="UP000016935">
    <property type="component" value="Unassembled WGS sequence"/>
</dbReference>
<keyword evidence="8" id="KW-0378">Hydrolase</keyword>
<evidence type="ECO:0000256" key="6">
    <source>
        <dbReference type="SAM" id="SignalP"/>
    </source>
</evidence>
<keyword evidence="4 5" id="KW-1015">Disulfide bond</keyword>
<evidence type="ECO:0000256" key="5">
    <source>
        <dbReference type="RuleBase" id="RU368122"/>
    </source>
</evidence>
<feature type="signal peptide" evidence="6">
    <location>
        <begin position="1"/>
        <end position="17"/>
    </location>
</feature>
<evidence type="ECO:0000256" key="3">
    <source>
        <dbReference type="ARBA" id="ARBA00022525"/>
    </source>
</evidence>
<protein>
    <recommendedName>
        <fullName evidence="5">AA9 family lytic polysaccharide monooxygenase</fullName>
        <ecNumber evidence="5">1.14.99.56</ecNumber>
    </recommendedName>
    <alternativeName>
        <fullName evidence="5">Endo-beta-1,4-glucanase</fullName>
    </alternativeName>
    <alternativeName>
        <fullName evidence="5">Glycosyl hydrolase 61 family protein</fullName>
    </alternativeName>
</protein>
<dbReference type="GeneID" id="19396882"/>
<accession>R0IYJ6</accession>
<dbReference type="GO" id="GO:0008810">
    <property type="term" value="F:cellulase activity"/>
    <property type="evidence" value="ECO:0007669"/>
    <property type="project" value="UniProtKB-UniRule"/>
</dbReference>
<dbReference type="PANTHER" id="PTHR33353:SF13">
    <property type="entry name" value="ENDOGLUCANASE II"/>
    <property type="match status" value="1"/>
</dbReference>
<comment type="subcellular location">
    <subcellularLocation>
        <location evidence="2 5">Secreted</location>
    </subcellularLocation>
</comment>
<dbReference type="OrthoDB" id="5558646at2759"/>
<keyword evidence="3 5" id="KW-0964">Secreted</keyword>
<dbReference type="GO" id="GO:0005576">
    <property type="term" value="C:extracellular region"/>
    <property type="evidence" value="ECO:0007669"/>
    <property type="project" value="UniProtKB-SubCell"/>
</dbReference>
<reference evidence="8 9" key="2">
    <citation type="journal article" date="2013" name="PLoS Genet.">
        <title>Comparative genome structure, secondary metabolite, and effector coding capacity across Cochliobolus pathogens.</title>
        <authorList>
            <person name="Condon B.J."/>
            <person name="Leng Y."/>
            <person name="Wu D."/>
            <person name="Bushley K.E."/>
            <person name="Ohm R.A."/>
            <person name="Otillar R."/>
            <person name="Martin J."/>
            <person name="Schackwitz W."/>
            <person name="Grimwood J."/>
            <person name="MohdZainudin N."/>
            <person name="Xue C."/>
            <person name="Wang R."/>
            <person name="Manning V.A."/>
            <person name="Dhillon B."/>
            <person name="Tu Z.J."/>
            <person name="Steffenson B.J."/>
            <person name="Salamov A."/>
            <person name="Sun H."/>
            <person name="Lowry S."/>
            <person name="LaButti K."/>
            <person name="Han J."/>
            <person name="Copeland A."/>
            <person name="Lindquist E."/>
            <person name="Barry K."/>
            <person name="Schmutz J."/>
            <person name="Baker S.E."/>
            <person name="Ciuffetti L.M."/>
            <person name="Grigoriev I.V."/>
            <person name="Zhong S."/>
            <person name="Turgeon B.G."/>
        </authorList>
    </citation>
    <scope>NUCLEOTIDE SEQUENCE [LARGE SCALE GENOMIC DNA]</scope>
    <source>
        <strain evidence="9">28A</strain>
    </source>
</reference>
<keyword evidence="6" id="KW-0732">Signal</keyword>
<keyword evidence="5" id="KW-0119">Carbohydrate metabolism</keyword>
<dbReference type="PANTHER" id="PTHR33353">
    <property type="entry name" value="PUTATIVE (AFU_ORTHOLOGUE AFUA_1G12560)-RELATED"/>
    <property type="match status" value="1"/>
</dbReference>
<sequence length="243" mass="25066">MKFLAIAVALLPALGSAHTIAQRVRVNGQDFGLGNGIRVASSNNPITNVNDGSMACNTGLSSSSKVIDVKAGDRIGVNWGHVVGGAQYANDPDHPIAKSHKGPALFYMAKVSNAASASPSGLQWFKVFEDGLDGSGTWGVDRMISNGGWTDFTLPTCVAPGQYLLRAELIALHSAGSVGGAQFYIGCAQINVSSSGSRTGSTVSFPGAYKADHPGIKVSIYNSQGQPTGSGPYQIPGPAKLQC</sequence>
<evidence type="ECO:0000259" key="7">
    <source>
        <dbReference type="Pfam" id="PF03443"/>
    </source>
</evidence>
<keyword evidence="9" id="KW-1185">Reference proteome</keyword>
<gene>
    <name evidence="8" type="ORF">SETTUDRAFT_146665</name>
</gene>
<organism evidence="8 9">
    <name type="scientific">Exserohilum turcicum (strain 28A)</name>
    <name type="common">Northern leaf blight fungus</name>
    <name type="synonym">Setosphaeria turcica</name>
    <dbReference type="NCBI Taxonomy" id="671987"/>
    <lineage>
        <taxon>Eukaryota</taxon>
        <taxon>Fungi</taxon>
        <taxon>Dikarya</taxon>
        <taxon>Ascomycota</taxon>
        <taxon>Pezizomycotina</taxon>
        <taxon>Dothideomycetes</taxon>
        <taxon>Pleosporomycetidae</taxon>
        <taxon>Pleosporales</taxon>
        <taxon>Pleosporineae</taxon>
        <taxon>Pleosporaceae</taxon>
        <taxon>Exserohilum</taxon>
    </lineage>
</organism>
<dbReference type="HOGENOM" id="CLU_031730_0_2_1"/>
<evidence type="ECO:0000313" key="8">
    <source>
        <dbReference type="EMBL" id="EOA89611.1"/>
    </source>
</evidence>
<evidence type="ECO:0000256" key="2">
    <source>
        <dbReference type="ARBA" id="ARBA00004613"/>
    </source>
</evidence>
<feature type="domain" description="Auxiliary Activity family 9 catalytic" evidence="7">
    <location>
        <begin position="18"/>
        <end position="224"/>
    </location>
</feature>
<dbReference type="eggNOG" id="ENOG502RAK7">
    <property type="taxonomic scope" value="Eukaryota"/>
</dbReference>
<dbReference type="InterPro" id="IPR005103">
    <property type="entry name" value="AA9_LPMO"/>
</dbReference>
<evidence type="ECO:0000313" key="9">
    <source>
        <dbReference type="Proteomes" id="UP000016935"/>
    </source>
</evidence>
<evidence type="ECO:0000256" key="1">
    <source>
        <dbReference type="ARBA" id="ARBA00001973"/>
    </source>
</evidence>
<proteinExistence type="predicted"/>
<dbReference type="AlphaFoldDB" id="R0IYJ6"/>
<comment type="function">
    <text evidence="5">Lytic polysaccharide monooxygenase (LMPO) that depolymerizes crystalline and amorphous polysaccharides via the oxidation of scissile alpha- or beta-(1-4)-glycosidic bonds, yielding C1 and/or C4 oxidation products. Catalysis by LPMOs requires the reduction of the active-site copper from Cu(II) to Cu(I) by a reducing agent and H(2)O(2) or O(2) as a cosubstrate.</text>
</comment>
<dbReference type="Pfam" id="PF03443">
    <property type="entry name" value="AA9"/>
    <property type="match status" value="1"/>
</dbReference>
<dbReference type="GO" id="GO:0030245">
    <property type="term" value="P:cellulose catabolic process"/>
    <property type="evidence" value="ECO:0007669"/>
    <property type="project" value="UniProtKB-UniRule"/>
</dbReference>
<comment type="domain">
    <text evidence="5">Has a modular structure: an endo-beta-1,4-glucanase catalytic module at the N-terminus, a linker rich in serines and threonines, and a C-terminal carbohydrate-binding module (CBM).</text>
</comment>
<dbReference type="STRING" id="671987.R0IYJ6"/>
<dbReference type="EC" id="1.14.99.56" evidence="5"/>
<feature type="chain" id="PRO_5004343727" description="AA9 family lytic polysaccharide monooxygenase" evidence="6">
    <location>
        <begin position="18"/>
        <end position="243"/>
    </location>
</feature>
<name>R0IYJ6_EXST2</name>